<keyword evidence="2" id="KW-0812">Transmembrane</keyword>
<protein>
    <recommendedName>
        <fullName evidence="5">5-bromo-4-chloroindolyl phosphate hydrolysis protein</fullName>
    </recommendedName>
</protein>
<dbReference type="EMBL" id="BSNN01000002">
    <property type="protein sequence ID" value="GLQ34891.1"/>
    <property type="molecule type" value="Genomic_DNA"/>
</dbReference>
<feature type="region of interest" description="Disordered" evidence="1">
    <location>
        <begin position="1"/>
        <end position="26"/>
    </location>
</feature>
<dbReference type="InterPro" id="IPR018770">
    <property type="entry name" value="ChloroindolylP_hydrolase"/>
</dbReference>
<feature type="transmembrane region" description="Helical" evidence="2">
    <location>
        <begin position="35"/>
        <end position="54"/>
    </location>
</feature>
<evidence type="ECO:0000256" key="1">
    <source>
        <dbReference type="SAM" id="MobiDB-lite"/>
    </source>
</evidence>
<evidence type="ECO:0000313" key="3">
    <source>
        <dbReference type="EMBL" id="GLQ34891.1"/>
    </source>
</evidence>
<reference evidence="4" key="1">
    <citation type="journal article" date="2019" name="Int. J. Syst. Evol. Microbiol.">
        <title>The Global Catalogue of Microorganisms (GCM) 10K type strain sequencing project: providing services to taxonomists for standard genome sequencing and annotation.</title>
        <authorList>
            <consortium name="The Broad Institute Genomics Platform"/>
            <consortium name="The Broad Institute Genome Sequencing Center for Infectious Disease"/>
            <person name="Wu L."/>
            <person name="Ma J."/>
        </authorList>
    </citation>
    <scope>NUCLEOTIDE SEQUENCE [LARGE SCALE GENOMIC DNA]</scope>
    <source>
        <strain evidence="4">NBRC 110140</strain>
    </source>
</reference>
<evidence type="ECO:0000256" key="2">
    <source>
        <dbReference type="SAM" id="Phobius"/>
    </source>
</evidence>
<keyword evidence="4" id="KW-1185">Reference proteome</keyword>
<name>A0ABQ5VU18_9RHOB</name>
<keyword evidence="2" id="KW-1133">Transmembrane helix</keyword>
<feature type="compositionally biased region" description="Basic and acidic residues" evidence="1">
    <location>
        <begin position="1"/>
        <end position="11"/>
    </location>
</feature>
<keyword evidence="2" id="KW-0472">Membrane</keyword>
<feature type="transmembrane region" description="Helical" evidence="2">
    <location>
        <begin position="102"/>
        <end position="122"/>
    </location>
</feature>
<evidence type="ECO:0000313" key="4">
    <source>
        <dbReference type="Proteomes" id="UP001156694"/>
    </source>
</evidence>
<evidence type="ECO:0008006" key="5">
    <source>
        <dbReference type="Google" id="ProtNLM"/>
    </source>
</evidence>
<dbReference type="Proteomes" id="UP001156694">
    <property type="component" value="Unassembled WGS sequence"/>
</dbReference>
<comment type="caution">
    <text evidence="3">The sequence shown here is derived from an EMBL/GenBank/DDBJ whole genome shotgun (WGS) entry which is preliminary data.</text>
</comment>
<dbReference type="Pfam" id="PF10112">
    <property type="entry name" value="Halogen_Hydrol"/>
    <property type="match status" value="1"/>
</dbReference>
<sequence length="301" mass="33087">MAREFGGKHSPDGAPNNARPTPINKFRGKKAHNSYIRVKMLFFAPLPMLFAAIGELRAGQINGMLAELGAFATLILSAWLLRDGIRASEAYDARKVARKPAIPRKLFAAILAGIGIGIAAFAGWEIGAIQSIALALLTGGLHMASFGLDPLKSKGLEGQSAFEAERVAKAVAKAEAILTEMLIASKRFRDRALEGRVETLASEIRDMFRAIEEDPRDLTAARKFLGVYLKGARDATLKFAEIYSKQRSTDARNDYETLLVDLETSFANQKQQMLLDNRTDLNVEIEVLRDRLKQEGLRAAE</sequence>
<feature type="transmembrane region" description="Helical" evidence="2">
    <location>
        <begin position="60"/>
        <end position="81"/>
    </location>
</feature>
<gene>
    <name evidence="3" type="ORF">GCM10007939_11740</name>
</gene>
<organism evidence="3 4">
    <name type="scientific">Amylibacter marinus</name>
    <dbReference type="NCBI Taxonomy" id="1475483"/>
    <lineage>
        <taxon>Bacteria</taxon>
        <taxon>Pseudomonadati</taxon>
        <taxon>Pseudomonadota</taxon>
        <taxon>Alphaproteobacteria</taxon>
        <taxon>Rhodobacterales</taxon>
        <taxon>Paracoccaceae</taxon>
        <taxon>Amylibacter</taxon>
    </lineage>
</organism>
<proteinExistence type="predicted"/>
<dbReference type="RefSeq" id="WP_284376952.1">
    <property type="nucleotide sequence ID" value="NZ_BSNN01000002.1"/>
</dbReference>
<accession>A0ABQ5VU18</accession>